<sequence>MMEIKMRSLPHLVSALLLSAGVAACSSQPPLASGVALQRAALSAQAAACTFQTWQANTTYTLGTTVLYPANGRYYKLVNATAGGSDKTDPTISTWYWQPTTCSGPSSGNKVLGTYYATFAPSAPRLREIHPNYTLIYLFAATNAPGQPAGTLKFDPPPNGSGAWTNWTADLQYVRSTQKRKVLLSVGGAGNAIRFTTRAVSTTFVNSVDKLYQAWGGFDGLDFNTFEGDAAPNTSEMIWIGQELKRRHPGFLITAPPAPWNTADQQFCKAMLTAGALDYCAPQYYDGPQLNDPAYLQSNLQTWVNLLGADHVVVGFGVNPGLANYWTIGSAVNTFSQANSRFPGLRGAFDWRLDWDVQQGSPFAQQFGPLTR</sequence>
<dbReference type="InterPro" id="IPR017853">
    <property type="entry name" value="GH"/>
</dbReference>
<keyword evidence="4" id="KW-1185">Reference proteome</keyword>
<keyword evidence="1" id="KW-0732">Signal</keyword>
<dbReference type="Gene3D" id="3.20.20.80">
    <property type="entry name" value="Glycosidases"/>
    <property type="match status" value="1"/>
</dbReference>
<accession>A0A7C9HRM6</accession>
<protein>
    <recommendedName>
        <fullName evidence="2">GH18 domain-containing protein</fullName>
    </recommendedName>
</protein>
<comment type="caution">
    <text evidence="3">The sequence shown here is derived from an EMBL/GenBank/DDBJ whole genome shotgun (WGS) entry which is preliminary data.</text>
</comment>
<organism evidence="3 4">
    <name type="scientific">Deinococcus arboris</name>
    <dbReference type="NCBI Taxonomy" id="2682977"/>
    <lineage>
        <taxon>Bacteria</taxon>
        <taxon>Thermotogati</taxon>
        <taxon>Deinococcota</taxon>
        <taxon>Deinococci</taxon>
        <taxon>Deinococcales</taxon>
        <taxon>Deinococcaceae</taxon>
        <taxon>Deinococcus</taxon>
    </lineage>
</organism>
<gene>
    <name evidence="3" type="ORF">GO986_09845</name>
</gene>
<dbReference type="PROSITE" id="PS51257">
    <property type="entry name" value="PROKAR_LIPOPROTEIN"/>
    <property type="match status" value="1"/>
</dbReference>
<dbReference type="AlphaFoldDB" id="A0A7C9HRM6"/>
<dbReference type="SUPFAM" id="SSF51445">
    <property type="entry name" value="(Trans)glycosidases"/>
    <property type="match status" value="1"/>
</dbReference>
<name>A0A7C9HRM6_9DEIO</name>
<dbReference type="Proteomes" id="UP000483286">
    <property type="component" value="Unassembled WGS sequence"/>
</dbReference>
<feature type="signal peptide" evidence="1">
    <location>
        <begin position="1"/>
        <end position="24"/>
    </location>
</feature>
<dbReference type="PROSITE" id="PS51910">
    <property type="entry name" value="GH18_2"/>
    <property type="match status" value="1"/>
</dbReference>
<dbReference type="GO" id="GO:0005975">
    <property type="term" value="P:carbohydrate metabolic process"/>
    <property type="evidence" value="ECO:0007669"/>
    <property type="project" value="InterPro"/>
</dbReference>
<evidence type="ECO:0000259" key="2">
    <source>
        <dbReference type="PROSITE" id="PS51910"/>
    </source>
</evidence>
<dbReference type="EMBL" id="WQLB01000011">
    <property type="protein sequence ID" value="MVN87069.1"/>
    <property type="molecule type" value="Genomic_DNA"/>
</dbReference>
<evidence type="ECO:0000256" key="1">
    <source>
        <dbReference type="SAM" id="SignalP"/>
    </source>
</evidence>
<evidence type="ECO:0000313" key="3">
    <source>
        <dbReference type="EMBL" id="MVN87069.1"/>
    </source>
</evidence>
<dbReference type="InterPro" id="IPR001223">
    <property type="entry name" value="Glyco_hydro18_cat"/>
</dbReference>
<feature type="domain" description="GH18" evidence="2">
    <location>
        <begin position="110"/>
        <end position="372"/>
    </location>
</feature>
<proteinExistence type="predicted"/>
<feature type="chain" id="PRO_5029013484" description="GH18 domain-containing protein" evidence="1">
    <location>
        <begin position="25"/>
        <end position="372"/>
    </location>
</feature>
<reference evidence="3 4" key="1">
    <citation type="submission" date="2019-12" db="EMBL/GenBank/DDBJ databases">
        <title>Deinococcus sp. HMF7620 Genome sequencing and assembly.</title>
        <authorList>
            <person name="Kang H."/>
            <person name="Kim H."/>
            <person name="Joh K."/>
        </authorList>
    </citation>
    <scope>NUCLEOTIDE SEQUENCE [LARGE SCALE GENOMIC DNA]</scope>
    <source>
        <strain evidence="3 4">HMF7620</strain>
    </source>
</reference>
<evidence type="ECO:0000313" key="4">
    <source>
        <dbReference type="Proteomes" id="UP000483286"/>
    </source>
</evidence>